<dbReference type="RefSeq" id="WP_163083569.1">
    <property type="nucleotide sequence ID" value="NZ_JAAAWN010000002.1"/>
</dbReference>
<dbReference type="AlphaFoldDB" id="A0A7X5RJN2"/>
<feature type="transmembrane region" description="Helical" evidence="7">
    <location>
        <begin position="7"/>
        <end position="31"/>
    </location>
</feature>
<accession>A0A7X5RJN2</accession>
<dbReference type="Proteomes" id="UP000470213">
    <property type="component" value="Unassembled WGS sequence"/>
</dbReference>
<dbReference type="InterPro" id="IPR029055">
    <property type="entry name" value="Ntn_hydrolases_N"/>
</dbReference>
<evidence type="ECO:0000313" key="8">
    <source>
        <dbReference type="EMBL" id="NDV89972.1"/>
    </source>
</evidence>
<dbReference type="InterPro" id="IPR002692">
    <property type="entry name" value="S45"/>
</dbReference>
<dbReference type="Gene3D" id="1.10.439.10">
    <property type="entry name" value="Penicillin Amidohydrolase, domain 1"/>
    <property type="match status" value="1"/>
</dbReference>
<dbReference type="Gene3D" id="3.60.20.10">
    <property type="entry name" value="Glutamine Phosphoribosylpyrophosphate, subunit 1, domain 1"/>
    <property type="match status" value="1"/>
</dbReference>
<dbReference type="GO" id="GO:0046872">
    <property type="term" value="F:metal ion binding"/>
    <property type="evidence" value="ECO:0007669"/>
    <property type="project" value="UniProtKB-KW"/>
</dbReference>
<keyword evidence="7" id="KW-1133">Transmembrane helix</keyword>
<dbReference type="GO" id="GO:0017000">
    <property type="term" value="P:antibiotic biosynthetic process"/>
    <property type="evidence" value="ECO:0007669"/>
    <property type="project" value="InterPro"/>
</dbReference>
<dbReference type="PANTHER" id="PTHR34218:SF4">
    <property type="entry name" value="ACYL-HOMOSERINE LACTONE ACYLASE QUIP"/>
    <property type="match status" value="1"/>
</dbReference>
<dbReference type="InterPro" id="IPR014395">
    <property type="entry name" value="Pen/GL7ACA/AHL_acylase"/>
</dbReference>
<dbReference type="InterPro" id="IPR043146">
    <property type="entry name" value="Penicillin_amidase_N_B-knob"/>
</dbReference>
<dbReference type="InterPro" id="IPR043147">
    <property type="entry name" value="Penicillin_amidase_A-knob"/>
</dbReference>
<dbReference type="InterPro" id="IPR023343">
    <property type="entry name" value="Penicillin_amidase_dom1"/>
</dbReference>
<dbReference type="PIRSF" id="PIRSF001227">
    <property type="entry name" value="Pen_acylase"/>
    <property type="match status" value="1"/>
</dbReference>
<name>A0A7X5RJN2_9ALTE</name>
<evidence type="ECO:0000313" key="9">
    <source>
        <dbReference type="Proteomes" id="UP000470213"/>
    </source>
</evidence>
<dbReference type="Pfam" id="PF01804">
    <property type="entry name" value="Penicil_amidase"/>
    <property type="match status" value="1"/>
</dbReference>
<evidence type="ECO:0000256" key="4">
    <source>
        <dbReference type="ARBA" id="ARBA00038735"/>
    </source>
</evidence>
<protein>
    <submittedName>
        <fullName evidence="8">Penicillin acylase family protein</fullName>
    </submittedName>
</protein>
<evidence type="ECO:0000256" key="7">
    <source>
        <dbReference type="SAM" id="Phobius"/>
    </source>
</evidence>
<feature type="active site" description="Nucleophile" evidence="5">
    <location>
        <position position="274"/>
    </location>
</feature>
<dbReference type="PANTHER" id="PTHR34218">
    <property type="entry name" value="PEPTIDASE S45 PENICILLIN AMIDASE"/>
    <property type="match status" value="1"/>
</dbReference>
<sequence length="788" mass="87380">MLTWIKWLVLGAVVLVLVSVGAIYATLFMSLPTLDGNDVSQYIDAPSSLERDELGHAIVTTQSKFDAAFVLGFAHAQDRYFQMDLQRRTAAGELAQWVGEPALALDKRHRFHQFSQRAKKVFENLPVEQQEMLVRYAHGVNTALSENSVPPFEYIAAGVTLKPWRPTDSILVAYSMYLDLQGTQIELDLARTALKDNFGEQVYRFITQPSNYQAALDGSEIPLSDADIPTYPHEATIKNTGTNEASSNNISSNNASAGETARNYNAVPPADIGSNNYAVTGELTPTGSGLLANDMHLGLRVPIIWYRTQLNYLDKGENIQVTGVSLPGLPGVIVGTNNHIAWGFTNANLDNVDWIALKDDVVTTQIESTITVGEEAVTYSFEHSDYGPVTTLGEQRYALNWVAHHPFAVNLSVIDLASARTIDDAIRSARRIAMPVQNLVIVDKEGSAAWTPAGAVMARNKATETAITQTALPLQKSRKTSNLPVVKNPDSKRIWTANARVITASDMPRLGDGGYALGARARQIRDRLFEKDTFTEEDFYAIQLDNHAQFLIPWHHLLSGLLTAHDVEFKVDLAYLGQWQECACEDSVGYTLVKHFRRHVIQKLFGRLLHSLDEKGVNSRTLLRGIEPATWELIHTQPNDWLPPNTETFDELLVDAYREAKHELLNRYSPQEADMATLRWGEVNKLTITHPFAAQIPGVGHLLNMDTVEGFGDTFMPSVQAPNFGASQRFFVSPGHLDRAILTLPGGQSGHPLSPFYAKGFNDYASHGATPLLPGQSVHKRQWYKQEE</sequence>
<dbReference type="Gene3D" id="2.30.120.10">
    <property type="match status" value="1"/>
</dbReference>
<comment type="subunit">
    <text evidence="4">Heterodimer of an alpha subunit and a beta subunit processed from the same precursor.</text>
</comment>
<comment type="cofactor">
    <cofactor evidence="6">
        <name>Ca(2+)</name>
        <dbReference type="ChEBI" id="CHEBI:29108"/>
    </cofactor>
    <text evidence="6">Binds 1 Ca(2+) ion per dimer.</text>
</comment>
<proteinExistence type="inferred from homology"/>
<keyword evidence="9" id="KW-1185">Reference proteome</keyword>
<dbReference type="GO" id="GO:0016811">
    <property type="term" value="F:hydrolase activity, acting on carbon-nitrogen (but not peptide) bonds, in linear amides"/>
    <property type="evidence" value="ECO:0007669"/>
    <property type="project" value="InterPro"/>
</dbReference>
<gene>
    <name evidence="8" type="ORF">GTH32_02020</name>
</gene>
<evidence type="ECO:0000256" key="2">
    <source>
        <dbReference type="ARBA" id="ARBA00022801"/>
    </source>
</evidence>
<keyword evidence="6" id="KW-0106">Calcium</keyword>
<keyword evidence="7" id="KW-0812">Transmembrane</keyword>
<evidence type="ECO:0000256" key="6">
    <source>
        <dbReference type="PIRSR" id="PIRSR001227-2"/>
    </source>
</evidence>
<comment type="similarity">
    <text evidence="1">Belongs to the peptidase S45 family.</text>
</comment>
<organism evidence="8 9">
    <name type="scientific">Alteromonas profundi</name>
    <dbReference type="NCBI Taxonomy" id="2696062"/>
    <lineage>
        <taxon>Bacteria</taxon>
        <taxon>Pseudomonadati</taxon>
        <taxon>Pseudomonadota</taxon>
        <taxon>Gammaproteobacteria</taxon>
        <taxon>Alteromonadales</taxon>
        <taxon>Alteromonadaceae</taxon>
        <taxon>Alteromonas/Salinimonas group</taxon>
        <taxon>Alteromonas</taxon>
    </lineage>
</organism>
<comment type="caution">
    <text evidence="8">The sequence shown here is derived from an EMBL/GenBank/DDBJ whole genome shotgun (WGS) entry which is preliminary data.</text>
</comment>
<evidence type="ECO:0000256" key="1">
    <source>
        <dbReference type="ARBA" id="ARBA00006586"/>
    </source>
</evidence>
<dbReference type="CDD" id="cd03747">
    <property type="entry name" value="Ntn_PGA_like"/>
    <property type="match status" value="1"/>
</dbReference>
<keyword evidence="2" id="KW-0378">Hydrolase</keyword>
<keyword evidence="6" id="KW-0479">Metal-binding</keyword>
<dbReference type="Gene3D" id="1.10.1400.10">
    <property type="match status" value="1"/>
</dbReference>
<keyword evidence="7" id="KW-0472">Membrane</keyword>
<feature type="binding site" evidence="6">
    <location>
        <position position="350"/>
    </location>
    <ligand>
        <name>Ca(2+)</name>
        <dbReference type="ChEBI" id="CHEBI:29108"/>
    </ligand>
</feature>
<dbReference type="EMBL" id="JAAAWN010000002">
    <property type="protein sequence ID" value="NDV89972.1"/>
    <property type="molecule type" value="Genomic_DNA"/>
</dbReference>
<evidence type="ECO:0000256" key="5">
    <source>
        <dbReference type="PIRSR" id="PIRSR001227-1"/>
    </source>
</evidence>
<dbReference type="SUPFAM" id="SSF56235">
    <property type="entry name" value="N-terminal nucleophile aminohydrolases (Ntn hydrolases)"/>
    <property type="match status" value="1"/>
</dbReference>
<reference evidence="8 9" key="1">
    <citation type="submission" date="2020-01" db="EMBL/GenBank/DDBJ databases">
        <authorList>
            <person name="Chen J."/>
            <person name="Zhu S."/>
            <person name="Yang J."/>
        </authorList>
    </citation>
    <scope>NUCLEOTIDE SEQUENCE [LARGE SCALE GENOMIC DNA]</scope>
    <source>
        <strain evidence="8 9">345S023</strain>
    </source>
</reference>
<keyword evidence="3" id="KW-0865">Zymogen</keyword>
<evidence type="ECO:0000256" key="3">
    <source>
        <dbReference type="ARBA" id="ARBA00023145"/>
    </source>
</evidence>
<feature type="binding site" evidence="6">
    <location>
        <position position="353"/>
    </location>
    <ligand>
        <name>Ca(2+)</name>
        <dbReference type="ChEBI" id="CHEBI:29108"/>
    </ligand>
</feature>
<feature type="binding site" evidence="6">
    <location>
        <position position="352"/>
    </location>
    <ligand>
        <name>Ca(2+)</name>
        <dbReference type="ChEBI" id="CHEBI:29108"/>
    </ligand>
</feature>